<protein>
    <submittedName>
        <fullName evidence="2">Uncharacterized protein</fullName>
    </submittedName>
</protein>
<feature type="compositionally biased region" description="Basic and acidic residues" evidence="1">
    <location>
        <begin position="9"/>
        <end position="24"/>
    </location>
</feature>
<evidence type="ECO:0000313" key="2">
    <source>
        <dbReference type="EMBL" id="KAK2956909.1"/>
    </source>
</evidence>
<evidence type="ECO:0000256" key="1">
    <source>
        <dbReference type="SAM" id="MobiDB-lite"/>
    </source>
</evidence>
<name>A0ABQ9XZM2_9EUKA</name>
<comment type="caution">
    <text evidence="2">The sequence shown here is derived from an EMBL/GenBank/DDBJ whole genome shotgun (WGS) entry which is preliminary data.</text>
</comment>
<feature type="compositionally biased region" description="Acidic residues" evidence="1">
    <location>
        <begin position="110"/>
        <end position="122"/>
    </location>
</feature>
<reference evidence="2 3" key="1">
    <citation type="journal article" date="2022" name="bioRxiv">
        <title>Genomics of Preaxostyla Flagellates Illuminates Evolutionary Transitions and the Path Towards Mitochondrial Loss.</title>
        <authorList>
            <person name="Novak L.V.F."/>
            <person name="Treitli S.C."/>
            <person name="Pyrih J."/>
            <person name="Halakuc P."/>
            <person name="Pipaliya S.V."/>
            <person name="Vacek V."/>
            <person name="Brzon O."/>
            <person name="Soukal P."/>
            <person name="Eme L."/>
            <person name="Dacks J.B."/>
            <person name="Karnkowska A."/>
            <person name="Elias M."/>
            <person name="Hampl V."/>
        </authorList>
    </citation>
    <scope>NUCLEOTIDE SEQUENCE [LARGE SCALE GENOMIC DNA]</scope>
    <source>
        <strain evidence="2">NAU3</strain>
        <tissue evidence="2">Gut</tissue>
    </source>
</reference>
<feature type="compositionally biased region" description="Basic residues" evidence="1">
    <location>
        <begin position="171"/>
        <end position="182"/>
    </location>
</feature>
<keyword evidence="3" id="KW-1185">Reference proteome</keyword>
<proteinExistence type="predicted"/>
<feature type="region of interest" description="Disordered" evidence="1">
    <location>
        <begin position="1"/>
        <end position="190"/>
    </location>
</feature>
<feature type="compositionally biased region" description="Basic and acidic residues" evidence="1">
    <location>
        <begin position="55"/>
        <end position="74"/>
    </location>
</feature>
<dbReference type="Proteomes" id="UP001281761">
    <property type="component" value="Unassembled WGS sequence"/>
</dbReference>
<feature type="compositionally biased region" description="Polar residues" evidence="1">
    <location>
        <begin position="35"/>
        <end position="52"/>
    </location>
</feature>
<dbReference type="EMBL" id="JARBJD010000051">
    <property type="protein sequence ID" value="KAK2956909.1"/>
    <property type="molecule type" value="Genomic_DNA"/>
</dbReference>
<accession>A0ABQ9XZM2</accession>
<evidence type="ECO:0000313" key="3">
    <source>
        <dbReference type="Proteomes" id="UP001281761"/>
    </source>
</evidence>
<gene>
    <name evidence="2" type="ORF">BLNAU_8186</name>
</gene>
<organism evidence="2 3">
    <name type="scientific">Blattamonas nauphoetae</name>
    <dbReference type="NCBI Taxonomy" id="2049346"/>
    <lineage>
        <taxon>Eukaryota</taxon>
        <taxon>Metamonada</taxon>
        <taxon>Preaxostyla</taxon>
        <taxon>Oxymonadida</taxon>
        <taxon>Blattamonas</taxon>
    </lineage>
</organism>
<sequence length="190" mass="21348">MAKGKKEQKRLEKLKERKEKEKNRAALLQELNKHSAPSNVLGQLERTSQLGMTLTKREREEKLKSNLVTDEIRPQKRQSSTKASTKSTKPDSLLSLDVPSTGWIPLGEFNPDDDSSASDSDSDAGPTKSTQKKTSHSAIVEKELELARQRYQGKLSHNDAVDDDGDIVPKGHVKRRKQHGLKFSKDEDPH</sequence>
<feature type="compositionally biased region" description="Basic and acidic residues" evidence="1">
    <location>
        <begin position="139"/>
        <end position="148"/>
    </location>
</feature>